<dbReference type="AlphaFoldDB" id="A0A0F8WZ85"/>
<name>A0A0F8WZ85_9ZZZZ</name>
<feature type="non-terminal residue" evidence="1">
    <location>
        <position position="1"/>
    </location>
</feature>
<dbReference type="EMBL" id="LAZR01062226">
    <property type="protein sequence ID" value="KKK61968.1"/>
    <property type="molecule type" value="Genomic_DNA"/>
</dbReference>
<evidence type="ECO:0000313" key="1">
    <source>
        <dbReference type="EMBL" id="KKK61968.1"/>
    </source>
</evidence>
<reference evidence="1" key="1">
    <citation type="journal article" date="2015" name="Nature">
        <title>Complex archaea that bridge the gap between prokaryotes and eukaryotes.</title>
        <authorList>
            <person name="Spang A."/>
            <person name="Saw J.H."/>
            <person name="Jorgensen S.L."/>
            <person name="Zaremba-Niedzwiedzka K."/>
            <person name="Martijn J."/>
            <person name="Lind A.E."/>
            <person name="van Eijk R."/>
            <person name="Schleper C."/>
            <person name="Guy L."/>
            <person name="Ettema T.J."/>
        </authorList>
    </citation>
    <scope>NUCLEOTIDE SEQUENCE</scope>
</reference>
<gene>
    <name evidence="1" type="ORF">LCGC14_3009050</name>
</gene>
<protein>
    <submittedName>
        <fullName evidence="1">Uncharacterized protein</fullName>
    </submittedName>
</protein>
<proteinExistence type="predicted"/>
<organism evidence="1">
    <name type="scientific">marine sediment metagenome</name>
    <dbReference type="NCBI Taxonomy" id="412755"/>
    <lineage>
        <taxon>unclassified sequences</taxon>
        <taxon>metagenomes</taxon>
        <taxon>ecological metagenomes</taxon>
    </lineage>
</organism>
<accession>A0A0F8WZ85</accession>
<sequence length="71" mass="8255">IDSKGYFKVYFTKEQYQALKAKKVRKNIYIPSYEKKGRSTARFAFPVSKLSQEKETAGVVRIPKPKPKKND</sequence>
<comment type="caution">
    <text evidence="1">The sequence shown here is derived from an EMBL/GenBank/DDBJ whole genome shotgun (WGS) entry which is preliminary data.</text>
</comment>